<sequence length="181" mass="20129">MPIHALKHSEGQASRTTSLDYSGDSGLDKLRNTNAVSENYSSATCSHLSGQLSTLGPTDSAPRWYQAMKQIGHNLSEEVVRPTPPTNANTEYTQSDSALQKIFMKCLVGQKIFMCPVGQVAIRIFKTRNSKLEFPASSPTEKSQYQVHAIAAQIQAIKILWYSSISVMVYYPEVFTTHHYP</sequence>
<dbReference type="EMBL" id="VSWC01000170">
    <property type="protein sequence ID" value="KAA1072306.1"/>
    <property type="molecule type" value="Genomic_DNA"/>
</dbReference>
<accession>A0A5B0NAV3</accession>
<evidence type="ECO:0000313" key="4">
    <source>
        <dbReference type="Proteomes" id="UP000324748"/>
    </source>
</evidence>
<evidence type="ECO:0000313" key="2">
    <source>
        <dbReference type="EMBL" id="KAA1072306.1"/>
    </source>
</evidence>
<comment type="caution">
    <text evidence="3">The sequence shown here is derived from an EMBL/GenBank/DDBJ whole genome shotgun (WGS) entry which is preliminary data.</text>
</comment>
<name>A0A5B0NAV3_PUCGR</name>
<evidence type="ECO:0000313" key="5">
    <source>
        <dbReference type="Proteomes" id="UP000325313"/>
    </source>
</evidence>
<organism evidence="3 5">
    <name type="scientific">Puccinia graminis f. sp. tritici</name>
    <dbReference type="NCBI Taxonomy" id="56615"/>
    <lineage>
        <taxon>Eukaryota</taxon>
        <taxon>Fungi</taxon>
        <taxon>Dikarya</taxon>
        <taxon>Basidiomycota</taxon>
        <taxon>Pucciniomycotina</taxon>
        <taxon>Pucciniomycetes</taxon>
        <taxon>Pucciniales</taxon>
        <taxon>Pucciniaceae</taxon>
        <taxon>Puccinia</taxon>
    </lineage>
</organism>
<evidence type="ECO:0000256" key="1">
    <source>
        <dbReference type="SAM" id="MobiDB-lite"/>
    </source>
</evidence>
<dbReference type="Proteomes" id="UP000325313">
    <property type="component" value="Unassembled WGS sequence"/>
</dbReference>
<feature type="compositionally biased region" description="Polar residues" evidence="1">
    <location>
        <begin position="11"/>
        <end position="20"/>
    </location>
</feature>
<dbReference type="EMBL" id="VDEP01000411">
    <property type="protein sequence ID" value="KAA1086337.1"/>
    <property type="molecule type" value="Genomic_DNA"/>
</dbReference>
<protein>
    <submittedName>
        <fullName evidence="3">Uncharacterized protein</fullName>
    </submittedName>
</protein>
<evidence type="ECO:0000313" key="3">
    <source>
        <dbReference type="EMBL" id="KAA1086337.1"/>
    </source>
</evidence>
<dbReference type="Proteomes" id="UP000324748">
    <property type="component" value="Unassembled WGS sequence"/>
</dbReference>
<feature type="region of interest" description="Disordered" evidence="1">
    <location>
        <begin position="1"/>
        <end position="25"/>
    </location>
</feature>
<proteinExistence type="predicted"/>
<dbReference type="AlphaFoldDB" id="A0A5B0NAV3"/>
<keyword evidence="4" id="KW-1185">Reference proteome</keyword>
<gene>
    <name evidence="2" type="ORF">PGT21_032179</name>
    <name evidence="3" type="ORF">PGTUg99_014173</name>
</gene>
<reference evidence="4 5" key="1">
    <citation type="submission" date="2019-05" db="EMBL/GenBank/DDBJ databases">
        <title>Emergence of the Ug99 lineage of the wheat stem rust pathogen through somatic hybridization.</title>
        <authorList>
            <person name="Li F."/>
            <person name="Upadhyaya N.M."/>
            <person name="Sperschneider J."/>
            <person name="Matny O."/>
            <person name="Nguyen-Phuc H."/>
            <person name="Mago R."/>
            <person name="Raley C."/>
            <person name="Miller M.E."/>
            <person name="Silverstein K.A.T."/>
            <person name="Henningsen E."/>
            <person name="Hirsch C.D."/>
            <person name="Visser B."/>
            <person name="Pretorius Z.A."/>
            <person name="Steffenson B.J."/>
            <person name="Schwessinger B."/>
            <person name="Dodds P.N."/>
            <person name="Figueroa M."/>
        </authorList>
    </citation>
    <scope>NUCLEOTIDE SEQUENCE [LARGE SCALE GENOMIC DNA]</scope>
    <source>
        <strain evidence="2">21-0</strain>
        <strain evidence="3 5">Ug99</strain>
    </source>
</reference>